<evidence type="ECO:0000313" key="4">
    <source>
        <dbReference type="Proteomes" id="UP001620409"/>
    </source>
</evidence>
<protein>
    <recommendedName>
        <fullName evidence="5">Lipoprotein</fullName>
    </recommendedName>
</protein>
<accession>A0ABW8IH69</accession>
<comment type="caution">
    <text evidence="3">The sequence shown here is derived from an EMBL/GenBank/DDBJ whole genome shotgun (WGS) entry which is preliminary data.</text>
</comment>
<proteinExistence type="predicted"/>
<dbReference type="EMBL" id="JADIKI010000022">
    <property type="protein sequence ID" value="MFK2854010.1"/>
    <property type="molecule type" value="Genomic_DNA"/>
</dbReference>
<evidence type="ECO:0008006" key="5">
    <source>
        <dbReference type="Google" id="ProtNLM"/>
    </source>
</evidence>
<reference evidence="3 4" key="1">
    <citation type="submission" date="2020-10" db="EMBL/GenBank/DDBJ databases">
        <title>Phylogeny of dyella-like bacteria.</title>
        <authorList>
            <person name="Fu J."/>
        </authorList>
    </citation>
    <scope>NUCLEOTIDE SEQUENCE [LARGE SCALE GENOMIC DNA]</scope>
    <source>
        <strain evidence="3 4">DHG40</strain>
    </source>
</reference>
<dbReference type="RefSeq" id="WP_380007716.1">
    <property type="nucleotide sequence ID" value="NZ_JADIKI010000022.1"/>
</dbReference>
<keyword evidence="4" id="KW-1185">Reference proteome</keyword>
<evidence type="ECO:0000256" key="1">
    <source>
        <dbReference type="SAM" id="MobiDB-lite"/>
    </source>
</evidence>
<evidence type="ECO:0000256" key="2">
    <source>
        <dbReference type="SAM" id="SignalP"/>
    </source>
</evidence>
<evidence type="ECO:0000313" key="3">
    <source>
        <dbReference type="EMBL" id="MFK2854010.1"/>
    </source>
</evidence>
<feature type="chain" id="PRO_5046913982" description="Lipoprotein" evidence="2">
    <location>
        <begin position="37"/>
        <end position="239"/>
    </location>
</feature>
<keyword evidence="2" id="KW-0732">Signal</keyword>
<feature type="signal peptide" evidence="2">
    <location>
        <begin position="1"/>
        <end position="36"/>
    </location>
</feature>
<sequence length="239" mass="25237">MMLYMDTRGNMTVSKTISLAIAATLLAACQASTSQAALGDVAAAPFETAARPAPISSVPATEKGAAISSQVPPEVEIYATKEAGAGQKCMVGAETDEDGMNEKPVVYLSDVKAGFVWHVSLSIPADTYQGRATHCVASTNALFVLVQSDTQPQQSLSQTLLQVVKLDRKSGAVLSSRGIEVPNIFAAHTSWVEKGDGNFVLDGNSLIVMGRYELLSDRDNSSKKDASHFSVNISQNLSP</sequence>
<gene>
    <name evidence="3" type="ORF">ISP18_05360</name>
</gene>
<organism evidence="3 4">
    <name type="scientific">Dyella humi</name>
    <dbReference type="NCBI Taxonomy" id="1770547"/>
    <lineage>
        <taxon>Bacteria</taxon>
        <taxon>Pseudomonadati</taxon>
        <taxon>Pseudomonadota</taxon>
        <taxon>Gammaproteobacteria</taxon>
        <taxon>Lysobacterales</taxon>
        <taxon>Rhodanobacteraceae</taxon>
        <taxon>Dyella</taxon>
    </lineage>
</organism>
<feature type="region of interest" description="Disordered" evidence="1">
    <location>
        <begin position="219"/>
        <end position="239"/>
    </location>
</feature>
<feature type="compositionally biased region" description="Polar residues" evidence="1">
    <location>
        <begin position="229"/>
        <end position="239"/>
    </location>
</feature>
<dbReference type="Proteomes" id="UP001620409">
    <property type="component" value="Unassembled WGS sequence"/>
</dbReference>
<name>A0ABW8IH69_9GAMM</name>